<evidence type="ECO:0000313" key="2">
    <source>
        <dbReference type="EMBL" id="OUD16172.1"/>
    </source>
</evidence>
<keyword evidence="1" id="KW-0732">Signal</keyword>
<reference evidence="2 3" key="1">
    <citation type="submission" date="2016-12" db="EMBL/GenBank/DDBJ databases">
        <title>Thioflexothrix psekupsii D3 genome sequencing and assembly.</title>
        <authorList>
            <person name="Fomenkov A."/>
            <person name="Vincze T."/>
            <person name="Grabovich M."/>
            <person name="Anton B.P."/>
            <person name="Dubinina G."/>
            <person name="Orlova M."/>
            <person name="Belousova E."/>
            <person name="Roberts R.J."/>
        </authorList>
    </citation>
    <scope>NUCLEOTIDE SEQUENCE [LARGE SCALE GENOMIC DNA]</scope>
    <source>
        <strain evidence="2">D3</strain>
    </source>
</reference>
<feature type="signal peptide" evidence="1">
    <location>
        <begin position="1"/>
        <end position="21"/>
    </location>
</feature>
<evidence type="ECO:0000256" key="1">
    <source>
        <dbReference type="SAM" id="SignalP"/>
    </source>
</evidence>
<comment type="caution">
    <text evidence="2">The sequence shown here is derived from an EMBL/GenBank/DDBJ whole genome shotgun (WGS) entry which is preliminary data.</text>
</comment>
<feature type="chain" id="PRO_5012987731" evidence="1">
    <location>
        <begin position="22"/>
        <end position="281"/>
    </location>
</feature>
<dbReference type="Proteomes" id="UP000194798">
    <property type="component" value="Unassembled WGS sequence"/>
</dbReference>
<evidence type="ECO:0000313" key="3">
    <source>
        <dbReference type="Proteomes" id="UP000194798"/>
    </source>
</evidence>
<organism evidence="2 3">
    <name type="scientific">Thioflexithrix psekupsensis</name>
    <dbReference type="NCBI Taxonomy" id="1570016"/>
    <lineage>
        <taxon>Bacteria</taxon>
        <taxon>Pseudomonadati</taxon>
        <taxon>Pseudomonadota</taxon>
        <taxon>Gammaproteobacteria</taxon>
        <taxon>Thiotrichales</taxon>
        <taxon>Thioflexithrix</taxon>
    </lineage>
</organism>
<protein>
    <submittedName>
        <fullName evidence="2">Uncharacterized protein</fullName>
    </submittedName>
</protein>
<accession>A0A251XCK7</accession>
<name>A0A251XCK7_9GAMM</name>
<dbReference type="AlphaFoldDB" id="A0A251XCK7"/>
<keyword evidence="3" id="KW-1185">Reference proteome</keyword>
<dbReference type="RefSeq" id="WP_086486572.1">
    <property type="nucleotide sequence ID" value="NZ_MSLT01000001.1"/>
</dbReference>
<sequence>MKKKLLTFLIALSCYSGVSMAAEVNFSRAYIIQSTPEELLLGNVEHWPNLNPFPFTTTLKLGFDRVSGQFLILESQPQVLTGDLLQAQLQNTLWKGEYKTVGNFYITSLNFLSVNKGFVGAEVIHDTGSPNRDNYLRAHLGGTIFSEYLIKNQKDEEEWLSQVAYLENVARIEEANAKAIADLIEKEKDPSEAKLEVIPPIIAIRHQVRLKRVRGLEFRHSSASWGSATEYRFTIENNEIKGIVGTPRDSYSSNDGTTGNGNLWLIPAAIYDERNAPPVLE</sequence>
<gene>
    <name evidence="2" type="ORF">TPSD3_00135</name>
</gene>
<proteinExistence type="predicted"/>
<dbReference type="EMBL" id="MSLT01000001">
    <property type="protein sequence ID" value="OUD16172.1"/>
    <property type="molecule type" value="Genomic_DNA"/>
</dbReference>